<dbReference type="EMBL" id="CAJRAF010000002">
    <property type="protein sequence ID" value="CAG5013023.1"/>
    <property type="molecule type" value="Genomic_DNA"/>
</dbReference>
<feature type="domain" description="MobA/VirD2-like nuclease" evidence="1">
    <location>
        <begin position="57"/>
        <end position="166"/>
    </location>
</feature>
<evidence type="ECO:0000313" key="3">
    <source>
        <dbReference type="Proteomes" id="UP000680038"/>
    </source>
</evidence>
<dbReference type="InterPro" id="IPR005094">
    <property type="entry name" value="Endonuclease_MobA/VirD2"/>
</dbReference>
<sequence length="282" mass="32834">MIGQVKLGNYAKRIIEYCYYDKHLTPQQRKMVGPDDVRGELVYIQHLALQKLPDGRFDIDNLIKQFLDNRDKNTKLNKFVWHQSFSFPPGENPGDDKIRQITAEFAKDFGFEENQMLVFRHTDTMHSHFHLVANRINYNGKNTADHFNNYARTGKFCRRIELELGLSITPEMHLTDANRQENRQTNKAVLRLKEMIDQHLPAVKSVEELKSQLEKQGYKTYLGRGIAFMNIKNGMKLKGSQIGREYSLANLEKRLGQPVQIELKQDLSKDVKKEKKQGLRIG</sequence>
<dbReference type="Pfam" id="PF03432">
    <property type="entry name" value="Relaxase"/>
    <property type="match status" value="1"/>
</dbReference>
<proteinExistence type="predicted"/>
<organism evidence="2 3">
    <name type="scientific">Dyadobacter helix</name>
    <dbReference type="NCBI Taxonomy" id="2822344"/>
    <lineage>
        <taxon>Bacteria</taxon>
        <taxon>Pseudomonadati</taxon>
        <taxon>Bacteroidota</taxon>
        <taxon>Cytophagia</taxon>
        <taxon>Cytophagales</taxon>
        <taxon>Spirosomataceae</taxon>
        <taxon>Dyadobacter</taxon>
    </lineage>
</organism>
<dbReference type="Proteomes" id="UP000680038">
    <property type="component" value="Unassembled WGS sequence"/>
</dbReference>
<comment type="caution">
    <text evidence="2">The sequence shown here is derived from an EMBL/GenBank/DDBJ whole genome shotgun (WGS) entry which is preliminary data.</text>
</comment>
<evidence type="ECO:0000259" key="1">
    <source>
        <dbReference type="Pfam" id="PF03432"/>
    </source>
</evidence>
<name>A0A916JGP8_9BACT</name>
<keyword evidence="3" id="KW-1185">Reference proteome</keyword>
<evidence type="ECO:0000313" key="2">
    <source>
        <dbReference type="EMBL" id="CAG5013023.1"/>
    </source>
</evidence>
<gene>
    <name evidence="2" type="ORF">DYBT9275_05319</name>
</gene>
<dbReference type="RefSeq" id="WP_215241528.1">
    <property type="nucleotide sequence ID" value="NZ_CAJRAF010000002.1"/>
</dbReference>
<accession>A0A916JGP8</accession>
<dbReference type="AlphaFoldDB" id="A0A916JGP8"/>
<reference evidence="2" key="1">
    <citation type="submission" date="2021-04" db="EMBL/GenBank/DDBJ databases">
        <authorList>
            <person name="Rodrigo-Torres L."/>
            <person name="Arahal R. D."/>
            <person name="Lucena T."/>
        </authorList>
    </citation>
    <scope>NUCLEOTIDE SEQUENCE</scope>
    <source>
        <strain evidence="2">CECT 9275</strain>
    </source>
</reference>
<protein>
    <recommendedName>
        <fullName evidence="1">MobA/VirD2-like nuclease domain-containing protein</fullName>
    </recommendedName>
</protein>